<dbReference type="PANTHER" id="PTHR14899">
    <property type="entry name" value="G KINASE ANCHORING PROTEIN 1"/>
    <property type="match status" value="1"/>
</dbReference>
<gene>
    <name evidence="7" type="ORF">QYM36_017005</name>
</gene>
<proteinExistence type="inferred from homology"/>
<dbReference type="InterPro" id="IPR026109">
    <property type="entry name" value="GKAP1"/>
</dbReference>
<evidence type="ECO:0000256" key="6">
    <source>
        <dbReference type="SAM" id="MobiDB-lite"/>
    </source>
</evidence>
<feature type="compositionally biased region" description="Basic and acidic residues" evidence="6">
    <location>
        <begin position="43"/>
        <end position="54"/>
    </location>
</feature>
<accession>A0AA88H752</accession>
<dbReference type="AlphaFoldDB" id="A0AA88H752"/>
<evidence type="ECO:0008006" key="9">
    <source>
        <dbReference type="Google" id="ProtNLM"/>
    </source>
</evidence>
<comment type="similarity">
    <text evidence="2">Belongs to the GKAP1 family.</text>
</comment>
<evidence type="ECO:0000256" key="2">
    <source>
        <dbReference type="ARBA" id="ARBA00006662"/>
    </source>
</evidence>
<feature type="region of interest" description="Disordered" evidence="6">
    <location>
        <begin position="109"/>
        <end position="168"/>
    </location>
</feature>
<comment type="caution">
    <text evidence="7">The sequence shown here is derived from an EMBL/GenBank/DDBJ whole genome shotgun (WGS) entry which is preliminary data.</text>
</comment>
<keyword evidence="8" id="KW-1185">Reference proteome</keyword>
<dbReference type="GO" id="GO:0005794">
    <property type="term" value="C:Golgi apparatus"/>
    <property type="evidence" value="ECO:0007669"/>
    <property type="project" value="UniProtKB-SubCell"/>
</dbReference>
<evidence type="ECO:0000256" key="4">
    <source>
        <dbReference type="ARBA" id="ARBA00023054"/>
    </source>
</evidence>
<feature type="compositionally biased region" description="Polar residues" evidence="6">
    <location>
        <begin position="146"/>
        <end position="156"/>
    </location>
</feature>
<dbReference type="PANTHER" id="PTHR14899:SF0">
    <property type="entry name" value="G KINASE-ANCHORING PROTEIN 1"/>
    <property type="match status" value="1"/>
</dbReference>
<name>A0AA88H752_ARTSF</name>
<evidence type="ECO:0000313" key="8">
    <source>
        <dbReference type="Proteomes" id="UP001187531"/>
    </source>
</evidence>
<feature type="coiled-coil region" evidence="5">
    <location>
        <begin position="206"/>
        <end position="290"/>
    </location>
</feature>
<dbReference type="EMBL" id="JAVRJZ010000021">
    <property type="protein sequence ID" value="KAK2704809.1"/>
    <property type="molecule type" value="Genomic_DNA"/>
</dbReference>
<keyword evidence="4 5" id="KW-0175">Coiled coil</keyword>
<evidence type="ECO:0000256" key="5">
    <source>
        <dbReference type="SAM" id="Coils"/>
    </source>
</evidence>
<feature type="region of interest" description="Disordered" evidence="6">
    <location>
        <begin position="1"/>
        <end position="86"/>
    </location>
</feature>
<comment type="subcellular location">
    <subcellularLocation>
        <location evidence="1">Golgi apparatus</location>
    </subcellularLocation>
</comment>
<evidence type="ECO:0000256" key="1">
    <source>
        <dbReference type="ARBA" id="ARBA00004555"/>
    </source>
</evidence>
<reference evidence="7" key="1">
    <citation type="submission" date="2023-07" db="EMBL/GenBank/DDBJ databases">
        <title>Chromosome-level genome assembly of Artemia franciscana.</title>
        <authorList>
            <person name="Jo E."/>
        </authorList>
    </citation>
    <scope>NUCLEOTIDE SEQUENCE</scope>
    <source>
        <tissue evidence="7">Whole body</tissue>
    </source>
</reference>
<dbReference type="GO" id="GO:0007165">
    <property type="term" value="P:signal transduction"/>
    <property type="evidence" value="ECO:0007669"/>
    <property type="project" value="InterPro"/>
</dbReference>
<keyword evidence="3" id="KW-0333">Golgi apparatus</keyword>
<feature type="compositionally biased region" description="Basic and acidic residues" evidence="6">
    <location>
        <begin position="111"/>
        <end position="127"/>
    </location>
</feature>
<evidence type="ECO:0000313" key="7">
    <source>
        <dbReference type="EMBL" id="KAK2704809.1"/>
    </source>
</evidence>
<organism evidence="7 8">
    <name type="scientific">Artemia franciscana</name>
    <name type="common">Brine shrimp</name>
    <name type="synonym">Artemia sanfranciscana</name>
    <dbReference type="NCBI Taxonomy" id="6661"/>
    <lineage>
        <taxon>Eukaryota</taxon>
        <taxon>Metazoa</taxon>
        <taxon>Ecdysozoa</taxon>
        <taxon>Arthropoda</taxon>
        <taxon>Crustacea</taxon>
        <taxon>Branchiopoda</taxon>
        <taxon>Anostraca</taxon>
        <taxon>Artemiidae</taxon>
        <taxon>Artemia</taxon>
    </lineage>
</organism>
<sequence>MSKASLSRFSALALESSDEENANQDRQAKKTTSKTNQGSKKKSTAEQKKREKAELVALAFGGKKSKPAKKQQNLQPVGENGFEDWKKKDEEFVEESYKSQLEQALLASKIAFEEDKTRSEDTSEGKKENKKKKKPAKMTIGEFQSAPGSQVESTVPSDPIPKTNGSPEIDDLFERVHQEAKNIVKKEATRVKEVLDEPLIAGTARIAHLEEEVRLRDEEVKLLKGEVVRLKEELTSSKSKIKKLCTILGQSETREKAEILAQNLKMEREKEELVQEVTRVSQELEQERSKVSALLGSDSKKSVSLKLLTRISTL</sequence>
<evidence type="ECO:0000256" key="3">
    <source>
        <dbReference type="ARBA" id="ARBA00023034"/>
    </source>
</evidence>
<dbReference type="Proteomes" id="UP001187531">
    <property type="component" value="Unassembled WGS sequence"/>
</dbReference>
<protein>
    <recommendedName>
        <fullName evidence="9">G kinase-anchoring protein 1</fullName>
    </recommendedName>
</protein>